<proteinExistence type="predicted"/>
<sequence>MIGKLLIVAMLATGGTASIGVNLTVTPGVQTPPPAPPRHPGSGWAPLVGAAGVAGTTVVLWPKGHRLRACNPNLDPDSSAWRDLLKEANGRLCTVTRVPA</sequence>
<keyword evidence="1" id="KW-1133">Transmembrane helix</keyword>
<name>A0A932ENU4_9BACT</name>
<evidence type="ECO:0000313" key="2">
    <source>
        <dbReference type="EMBL" id="MBI2677682.1"/>
    </source>
</evidence>
<feature type="transmembrane region" description="Helical" evidence="1">
    <location>
        <begin position="41"/>
        <end position="61"/>
    </location>
</feature>
<dbReference type="Proteomes" id="UP000779809">
    <property type="component" value="Unassembled WGS sequence"/>
</dbReference>
<organism evidence="2 3">
    <name type="scientific">Candidatus Korobacter versatilis</name>
    <dbReference type="NCBI Taxonomy" id="658062"/>
    <lineage>
        <taxon>Bacteria</taxon>
        <taxon>Pseudomonadati</taxon>
        <taxon>Acidobacteriota</taxon>
        <taxon>Terriglobia</taxon>
        <taxon>Terriglobales</taxon>
        <taxon>Candidatus Korobacteraceae</taxon>
        <taxon>Candidatus Korobacter</taxon>
    </lineage>
</organism>
<dbReference type="AlphaFoldDB" id="A0A932ENU4"/>
<reference evidence="2" key="1">
    <citation type="submission" date="2020-07" db="EMBL/GenBank/DDBJ databases">
        <title>Huge and variable diversity of episymbiotic CPR bacteria and DPANN archaea in groundwater ecosystems.</title>
        <authorList>
            <person name="He C.Y."/>
            <person name="Keren R."/>
            <person name="Whittaker M."/>
            <person name="Farag I.F."/>
            <person name="Doudna J."/>
            <person name="Cate J.H.D."/>
            <person name="Banfield J.F."/>
        </authorList>
    </citation>
    <scope>NUCLEOTIDE SEQUENCE</scope>
    <source>
        <strain evidence="2">NC_groundwater_580_Pr5_B-0.1um_64_19</strain>
    </source>
</reference>
<comment type="caution">
    <text evidence="2">The sequence shown here is derived from an EMBL/GenBank/DDBJ whole genome shotgun (WGS) entry which is preliminary data.</text>
</comment>
<evidence type="ECO:0000256" key="1">
    <source>
        <dbReference type="SAM" id="Phobius"/>
    </source>
</evidence>
<accession>A0A932ENU4</accession>
<keyword evidence="1" id="KW-0472">Membrane</keyword>
<dbReference type="EMBL" id="JACPNR010000004">
    <property type="protein sequence ID" value="MBI2677682.1"/>
    <property type="molecule type" value="Genomic_DNA"/>
</dbReference>
<evidence type="ECO:0000313" key="3">
    <source>
        <dbReference type="Proteomes" id="UP000779809"/>
    </source>
</evidence>
<protein>
    <submittedName>
        <fullName evidence="2">Uncharacterized protein</fullName>
    </submittedName>
</protein>
<gene>
    <name evidence="2" type="ORF">HYX28_02760</name>
</gene>
<keyword evidence="1" id="KW-0812">Transmembrane</keyword>